<evidence type="ECO:0000313" key="3">
    <source>
        <dbReference type="Proteomes" id="UP000537130"/>
    </source>
</evidence>
<name>A0A7W4W2U7_9GAMM</name>
<evidence type="ECO:0000313" key="2">
    <source>
        <dbReference type="EMBL" id="MBB3046138.1"/>
    </source>
</evidence>
<dbReference type="Proteomes" id="UP000537130">
    <property type="component" value="Unassembled WGS sequence"/>
</dbReference>
<keyword evidence="1" id="KW-0472">Membrane</keyword>
<keyword evidence="1" id="KW-0812">Transmembrane</keyword>
<feature type="transmembrane region" description="Helical" evidence="1">
    <location>
        <begin position="43"/>
        <end position="66"/>
    </location>
</feature>
<gene>
    <name evidence="2" type="ORF">FHR99_000374</name>
</gene>
<proteinExistence type="predicted"/>
<comment type="caution">
    <text evidence="2">The sequence shown here is derived from an EMBL/GenBank/DDBJ whole genome shotgun (WGS) entry which is preliminary data.</text>
</comment>
<evidence type="ECO:0000256" key="1">
    <source>
        <dbReference type="SAM" id="Phobius"/>
    </source>
</evidence>
<keyword evidence="3" id="KW-1185">Reference proteome</keyword>
<organism evidence="2 3">
    <name type="scientific">Litorivivens lipolytica</name>
    <dbReference type="NCBI Taxonomy" id="1524264"/>
    <lineage>
        <taxon>Bacteria</taxon>
        <taxon>Pseudomonadati</taxon>
        <taxon>Pseudomonadota</taxon>
        <taxon>Gammaproteobacteria</taxon>
        <taxon>Litorivivens</taxon>
    </lineage>
</organism>
<dbReference type="EMBL" id="JACHWY010000001">
    <property type="protein sequence ID" value="MBB3046138.1"/>
    <property type="molecule type" value="Genomic_DNA"/>
</dbReference>
<dbReference type="AlphaFoldDB" id="A0A7W4W2U7"/>
<reference evidence="2 3" key="1">
    <citation type="submission" date="2020-08" db="EMBL/GenBank/DDBJ databases">
        <title>Genomic Encyclopedia of Type Strains, Phase III (KMG-III): the genomes of soil and plant-associated and newly described type strains.</title>
        <authorList>
            <person name="Whitman W."/>
        </authorList>
    </citation>
    <scope>NUCLEOTIDE SEQUENCE [LARGE SCALE GENOMIC DNA]</scope>
    <source>
        <strain evidence="2 3">CECT 8654</strain>
    </source>
</reference>
<dbReference type="RefSeq" id="WP_183408841.1">
    <property type="nucleotide sequence ID" value="NZ_JACHWY010000001.1"/>
</dbReference>
<accession>A0A7W4W2U7</accession>
<protein>
    <submittedName>
        <fullName evidence="2">Uncharacterized protein</fullName>
    </submittedName>
</protein>
<sequence length="71" mass="7912">MSLPELYRRWRKYSTPALAVLATALLVWSTVHIFDVPVSEVLSFLAVCVGGVLVIMVLALGASWIVRKLRQ</sequence>
<keyword evidence="1" id="KW-1133">Transmembrane helix</keyword>